<dbReference type="PANTHER" id="PTHR42932">
    <property type="entry name" value="GENERAL STRESS PROTEIN 20U"/>
    <property type="match status" value="1"/>
</dbReference>
<reference evidence="4 5" key="1">
    <citation type="submission" date="2020-10" db="EMBL/GenBank/DDBJ databases">
        <title>Complete genome sequence of Paludibaculum fermentans P105T, a facultatively anaerobic acidobacterium capable of dissimilatory Fe(III) reduction.</title>
        <authorList>
            <person name="Dedysh S.N."/>
            <person name="Beletsky A.V."/>
            <person name="Kulichevskaya I.S."/>
            <person name="Mardanov A.V."/>
            <person name="Ravin N.V."/>
        </authorList>
    </citation>
    <scope>NUCLEOTIDE SEQUENCE [LARGE SCALE GENOMIC DNA]</scope>
    <source>
        <strain evidence="4 5">P105</strain>
    </source>
</reference>
<dbReference type="InterPro" id="IPR008331">
    <property type="entry name" value="Ferritin_DPS_dom"/>
</dbReference>
<organism evidence="4 5">
    <name type="scientific">Paludibaculum fermentans</name>
    <dbReference type="NCBI Taxonomy" id="1473598"/>
    <lineage>
        <taxon>Bacteria</taxon>
        <taxon>Pseudomonadati</taxon>
        <taxon>Acidobacteriota</taxon>
        <taxon>Terriglobia</taxon>
        <taxon>Bryobacterales</taxon>
        <taxon>Bryobacteraceae</taxon>
        <taxon>Paludibaculum</taxon>
    </lineage>
</organism>
<dbReference type="PANTHER" id="PTHR42932:SF3">
    <property type="entry name" value="DNA PROTECTION DURING STARVATION PROTEIN"/>
    <property type="match status" value="1"/>
</dbReference>
<name>A0A7S7SIN1_PALFE</name>
<evidence type="ECO:0000256" key="2">
    <source>
        <dbReference type="RuleBase" id="RU003875"/>
    </source>
</evidence>
<evidence type="ECO:0000313" key="5">
    <source>
        <dbReference type="Proteomes" id="UP000593892"/>
    </source>
</evidence>
<dbReference type="Pfam" id="PF00210">
    <property type="entry name" value="Ferritin"/>
    <property type="match status" value="1"/>
</dbReference>
<dbReference type="EMBL" id="CP063849">
    <property type="protein sequence ID" value="QOY85641.1"/>
    <property type="molecule type" value="Genomic_DNA"/>
</dbReference>
<gene>
    <name evidence="4" type="ORF">IRI77_22780</name>
</gene>
<dbReference type="PIRSF" id="PIRSF005900">
    <property type="entry name" value="Dps"/>
    <property type="match status" value="1"/>
</dbReference>
<evidence type="ECO:0000256" key="1">
    <source>
        <dbReference type="ARBA" id="ARBA00009497"/>
    </source>
</evidence>
<dbReference type="PRINTS" id="PR01346">
    <property type="entry name" value="HELNAPAPROT"/>
</dbReference>
<dbReference type="CDD" id="cd01043">
    <property type="entry name" value="DPS"/>
    <property type="match status" value="1"/>
</dbReference>
<dbReference type="Gene3D" id="1.20.1260.10">
    <property type="match status" value="1"/>
</dbReference>
<dbReference type="RefSeq" id="WP_194447311.1">
    <property type="nucleotide sequence ID" value="NZ_CP063849.1"/>
</dbReference>
<dbReference type="InterPro" id="IPR012347">
    <property type="entry name" value="Ferritin-like"/>
</dbReference>
<keyword evidence="5" id="KW-1185">Reference proteome</keyword>
<dbReference type="AlphaFoldDB" id="A0A7S7SIN1"/>
<sequence length="174" mass="19391">MKTQGVVSTKEQSSAAFPGAAGFSAEAVDEISSALRGLLADSFALYLKTKNFHWHMSGRHFRDYHLLLDEQAGQIFAITDDIAERARKIGGRTIRSISEVARLQHIRDNNADVVAPLDMLAELCTDNRKFTSELRAAHEICDRHNDVATASLIEVWVDEAERRAWFLAETASDC</sequence>
<dbReference type="Proteomes" id="UP000593892">
    <property type="component" value="Chromosome"/>
</dbReference>
<dbReference type="GO" id="GO:0008199">
    <property type="term" value="F:ferric iron binding"/>
    <property type="evidence" value="ECO:0007669"/>
    <property type="project" value="InterPro"/>
</dbReference>
<dbReference type="InterPro" id="IPR009078">
    <property type="entry name" value="Ferritin-like_SF"/>
</dbReference>
<protein>
    <submittedName>
        <fullName evidence="4">DNA starvation/stationary phase protection protein</fullName>
    </submittedName>
</protein>
<dbReference type="InterPro" id="IPR002177">
    <property type="entry name" value="DPS_DNA-bd"/>
</dbReference>
<comment type="similarity">
    <text evidence="1 2">Belongs to the Dps family.</text>
</comment>
<dbReference type="SUPFAM" id="SSF47240">
    <property type="entry name" value="Ferritin-like"/>
    <property type="match status" value="1"/>
</dbReference>
<evidence type="ECO:0000313" key="4">
    <source>
        <dbReference type="EMBL" id="QOY85641.1"/>
    </source>
</evidence>
<proteinExistence type="inferred from homology"/>
<accession>A0A7S7SIN1</accession>
<feature type="domain" description="Ferritin/DPS" evidence="3">
    <location>
        <begin position="34"/>
        <end position="171"/>
    </location>
</feature>
<evidence type="ECO:0000259" key="3">
    <source>
        <dbReference type="Pfam" id="PF00210"/>
    </source>
</evidence>
<dbReference type="KEGG" id="pfer:IRI77_22780"/>